<accession>A0A518GNM0</accession>
<dbReference type="InterPro" id="IPR029058">
    <property type="entry name" value="AB_hydrolase_fold"/>
</dbReference>
<dbReference type="GO" id="GO:0016042">
    <property type="term" value="P:lipid catabolic process"/>
    <property type="evidence" value="ECO:0007669"/>
    <property type="project" value="UniProtKB-KW"/>
</dbReference>
<dbReference type="Pfam" id="PF12740">
    <property type="entry name" value="PETase"/>
    <property type="match status" value="1"/>
</dbReference>
<name>A0A518GNM0_9PLAN</name>
<dbReference type="EMBL" id="CP036299">
    <property type="protein sequence ID" value="QDV30218.1"/>
    <property type="molecule type" value="Genomic_DNA"/>
</dbReference>
<sequence>MLTNLAAGHPHDRVGDALHGQLWFLHISLRTCMRSLLSLAMLLAGNILYAEDLSKPGRYRVQTELDQWTDPGRNNRVIPLKIYAPANSKGRLPVVLFSHGGGGSREGNPLLGDHLASHGFVCIHLQHEGTDDRASRRSPRSIRDAANDPKVCADRFRDVAFAVQQVEKNELSQVLRGRLDPERIGVSGHSLGGITTQVIAGQDVKGYGQQFCLPKLKGAVILSPSLPRPGFGDSATAFKDMKMPMLSITGTADTPPDKSFPAKERRVPFDRTSNVEQWLLVLDGATHFTFSGNLERPRIAALLPGMEADPKLVENHDKVKAVTLAFWRWTLLDDPIAKDQLTTVLPKIVQSNGELEYKPAVQQHAK</sequence>
<proteinExistence type="predicted"/>
<dbReference type="AlphaFoldDB" id="A0A518GNM0"/>
<reference evidence="5 6" key="1">
    <citation type="submission" date="2019-02" db="EMBL/GenBank/DDBJ databases">
        <title>Deep-cultivation of Planctomycetes and their phenomic and genomic characterization uncovers novel biology.</title>
        <authorList>
            <person name="Wiegand S."/>
            <person name="Jogler M."/>
            <person name="Boedeker C."/>
            <person name="Pinto D."/>
            <person name="Vollmers J."/>
            <person name="Rivas-Marin E."/>
            <person name="Kohn T."/>
            <person name="Peeters S.H."/>
            <person name="Heuer A."/>
            <person name="Rast P."/>
            <person name="Oberbeckmann S."/>
            <person name="Bunk B."/>
            <person name="Jeske O."/>
            <person name="Meyerdierks A."/>
            <person name="Storesund J.E."/>
            <person name="Kallscheuer N."/>
            <person name="Luecker S."/>
            <person name="Lage O.M."/>
            <person name="Pohl T."/>
            <person name="Merkel B.J."/>
            <person name="Hornburger P."/>
            <person name="Mueller R.-W."/>
            <person name="Bruemmer F."/>
            <person name="Labrenz M."/>
            <person name="Spormann A.M."/>
            <person name="Op den Camp H."/>
            <person name="Overmann J."/>
            <person name="Amann R."/>
            <person name="Jetten M.S.M."/>
            <person name="Mascher T."/>
            <person name="Medema M.H."/>
            <person name="Devos D.P."/>
            <person name="Kaster A.-K."/>
            <person name="Ovreas L."/>
            <person name="Rohde M."/>
            <person name="Galperin M.Y."/>
            <person name="Jogler C."/>
        </authorList>
    </citation>
    <scope>NUCLEOTIDE SEQUENCE [LARGE SCALE GENOMIC DNA]</scope>
    <source>
        <strain evidence="5 6">Spb1</strain>
    </source>
</reference>
<organism evidence="5 6">
    <name type="scientific">Planctopirus ephydatiae</name>
    <dbReference type="NCBI Taxonomy" id="2528019"/>
    <lineage>
        <taxon>Bacteria</taxon>
        <taxon>Pseudomonadati</taxon>
        <taxon>Planctomycetota</taxon>
        <taxon>Planctomycetia</taxon>
        <taxon>Planctomycetales</taxon>
        <taxon>Planctomycetaceae</taxon>
        <taxon>Planctopirus</taxon>
    </lineage>
</organism>
<feature type="domain" description="PET hydrolase/cutinase-like" evidence="4">
    <location>
        <begin position="81"/>
        <end position="291"/>
    </location>
</feature>
<dbReference type="KEGG" id="peh:Spb1_21460"/>
<dbReference type="Proteomes" id="UP000315349">
    <property type="component" value="Chromosome"/>
</dbReference>
<keyword evidence="3" id="KW-0443">Lipid metabolism</keyword>
<evidence type="ECO:0000313" key="5">
    <source>
        <dbReference type="EMBL" id="QDV30218.1"/>
    </source>
</evidence>
<dbReference type="GO" id="GO:0003847">
    <property type="term" value="F:1-alkyl-2-acetylglycerophosphocholine esterase activity"/>
    <property type="evidence" value="ECO:0007669"/>
    <property type="project" value="TreeGrafter"/>
</dbReference>
<keyword evidence="2" id="KW-0442">Lipid degradation</keyword>
<evidence type="ECO:0000313" key="6">
    <source>
        <dbReference type="Proteomes" id="UP000315349"/>
    </source>
</evidence>
<keyword evidence="1 5" id="KW-0378">Hydrolase</keyword>
<evidence type="ECO:0000259" key="4">
    <source>
        <dbReference type="Pfam" id="PF12740"/>
    </source>
</evidence>
<evidence type="ECO:0000256" key="2">
    <source>
        <dbReference type="ARBA" id="ARBA00022963"/>
    </source>
</evidence>
<dbReference type="PANTHER" id="PTHR10272">
    <property type="entry name" value="PLATELET-ACTIVATING FACTOR ACETYLHYDROLASE"/>
    <property type="match status" value="1"/>
</dbReference>
<keyword evidence="6" id="KW-1185">Reference proteome</keyword>
<evidence type="ECO:0000256" key="3">
    <source>
        <dbReference type="ARBA" id="ARBA00023098"/>
    </source>
</evidence>
<dbReference type="InterPro" id="IPR041127">
    <property type="entry name" value="PET_hydrolase/cutinase-like"/>
</dbReference>
<evidence type="ECO:0000256" key="1">
    <source>
        <dbReference type="ARBA" id="ARBA00022801"/>
    </source>
</evidence>
<dbReference type="SUPFAM" id="SSF53474">
    <property type="entry name" value="alpha/beta-Hydrolases"/>
    <property type="match status" value="1"/>
</dbReference>
<gene>
    <name evidence="5" type="ORF">Spb1_21460</name>
</gene>
<protein>
    <submittedName>
        <fullName evidence="5">Alpha/beta hydrolase family protein</fullName>
    </submittedName>
</protein>
<dbReference type="PANTHER" id="PTHR10272:SF0">
    <property type="entry name" value="PLATELET-ACTIVATING FACTOR ACETYLHYDROLASE"/>
    <property type="match status" value="1"/>
</dbReference>
<dbReference type="Gene3D" id="3.40.50.1820">
    <property type="entry name" value="alpha/beta hydrolase"/>
    <property type="match status" value="1"/>
</dbReference>